<name>A0AAU9IV33_9CILI</name>
<evidence type="ECO:0000313" key="2">
    <source>
        <dbReference type="Proteomes" id="UP001162131"/>
    </source>
</evidence>
<keyword evidence="2" id="KW-1185">Reference proteome</keyword>
<protein>
    <submittedName>
        <fullName evidence="1">Uncharacterized protein</fullName>
    </submittedName>
</protein>
<accession>A0AAU9IV33</accession>
<sequence length="282" mass="32075">MSDSKNHKSKSRISKAIESVFSYKGLNNLNGAYVESKIEEIQKTKKFIRKEFLASSLNNLFVPEKGKKSIKAEHFAPITSFAVLTPKLRGYHLFSSRTLPSQFLRTPEKVINNLTKKIYDDQKDIPFPLTLSIKKKPKSKKRLKNPFPVTRTEDTSPIIAIENFQAGQRARTAEPTNRQKLSYGGSMSPEINNFGSTFHSTVKPKTSSGTRSSEEIFMNISASCNDLLQLNKKSKKAIARKTKNLRRGMNRCKNYTTLIDQSNKRASYFILHQKYASCDRPL</sequence>
<evidence type="ECO:0000313" key="1">
    <source>
        <dbReference type="EMBL" id="CAG9316963.1"/>
    </source>
</evidence>
<dbReference type="EMBL" id="CAJZBQ010000017">
    <property type="protein sequence ID" value="CAG9316963.1"/>
    <property type="molecule type" value="Genomic_DNA"/>
</dbReference>
<comment type="caution">
    <text evidence="1">The sequence shown here is derived from an EMBL/GenBank/DDBJ whole genome shotgun (WGS) entry which is preliminary data.</text>
</comment>
<dbReference type="Proteomes" id="UP001162131">
    <property type="component" value="Unassembled WGS sequence"/>
</dbReference>
<dbReference type="AlphaFoldDB" id="A0AAU9IV33"/>
<proteinExistence type="predicted"/>
<gene>
    <name evidence="1" type="ORF">BSTOLATCC_MIC17590</name>
</gene>
<reference evidence="1" key="1">
    <citation type="submission" date="2021-09" db="EMBL/GenBank/DDBJ databases">
        <authorList>
            <consortium name="AG Swart"/>
            <person name="Singh M."/>
            <person name="Singh A."/>
            <person name="Seah K."/>
            <person name="Emmerich C."/>
        </authorList>
    </citation>
    <scope>NUCLEOTIDE SEQUENCE</scope>
    <source>
        <strain evidence="1">ATCC30299</strain>
    </source>
</reference>
<organism evidence="1 2">
    <name type="scientific">Blepharisma stoltei</name>
    <dbReference type="NCBI Taxonomy" id="1481888"/>
    <lineage>
        <taxon>Eukaryota</taxon>
        <taxon>Sar</taxon>
        <taxon>Alveolata</taxon>
        <taxon>Ciliophora</taxon>
        <taxon>Postciliodesmatophora</taxon>
        <taxon>Heterotrichea</taxon>
        <taxon>Heterotrichida</taxon>
        <taxon>Blepharismidae</taxon>
        <taxon>Blepharisma</taxon>
    </lineage>
</organism>